<dbReference type="Gene3D" id="1.10.260.40">
    <property type="entry name" value="lambda repressor-like DNA-binding domains"/>
    <property type="match status" value="1"/>
</dbReference>
<dbReference type="Proteomes" id="UP000728106">
    <property type="component" value="Unassembled WGS sequence"/>
</dbReference>
<feature type="domain" description="HTH cro/C1-type" evidence="1">
    <location>
        <begin position="65"/>
        <end position="96"/>
    </location>
</feature>
<evidence type="ECO:0000259" key="1">
    <source>
        <dbReference type="PROSITE" id="PS50943"/>
    </source>
</evidence>
<evidence type="ECO:0000313" key="4">
    <source>
        <dbReference type="Proteomes" id="UP000728106"/>
    </source>
</evidence>
<dbReference type="GeneID" id="57978709"/>
<proteinExistence type="predicted"/>
<keyword evidence="4" id="KW-1185">Reference proteome</keyword>
<dbReference type="InterPro" id="IPR025272">
    <property type="entry name" value="SocA_Panacea"/>
</dbReference>
<dbReference type="InterPro" id="IPR010982">
    <property type="entry name" value="Lambda_DNA-bd_dom_sf"/>
</dbReference>
<dbReference type="InterPro" id="IPR022452">
    <property type="entry name" value="MqsA"/>
</dbReference>
<dbReference type="Pfam" id="PF01381">
    <property type="entry name" value="HTH_3"/>
    <property type="match status" value="1"/>
</dbReference>
<dbReference type="AlphaFoldDB" id="A0A4Z0RJY0"/>
<dbReference type="EMBL" id="JAAOCX010000009">
    <property type="protein sequence ID" value="MBJ7632990.1"/>
    <property type="molecule type" value="Genomic_DNA"/>
</dbReference>
<dbReference type="Pfam" id="PF13274">
    <property type="entry name" value="SocA_Panacea"/>
    <property type="match status" value="1"/>
</dbReference>
<dbReference type="RefSeq" id="WP_003610018.1">
    <property type="nucleotide sequence ID" value="NZ_ALXH01000075.1"/>
</dbReference>
<gene>
    <name evidence="3" type="ORF">HAU20_08260</name>
    <name evidence="2" type="ORF">HAU43_07815</name>
</gene>
<evidence type="ECO:0000313" key="3">
    <source>
        <dbReference type="EMBL" id="MBJ7639374.1"/>
    </source>
</evidence>
<evidence type="ECO:0000313" key="2">
    <source>
        <dbReference type="EMBL" id="MBJ7632990.1"/>
    </source>
</evidence>
<dbReference type="Proteomes" id="UP000808038">
    <property type="component" value="Unassembled WGS sequence"/>
</dbReference>
<sequence>MDKTYVKDYTNTYEIHGHKYQVTAPARFDMASGQIVEDAELDDAAAKIARAMYRSEFGIVDPESIKEYRAQIGLSQREFAKLLGWSPNTVAMYEVGGFPSESNNKLLKMLIADNHVLYELAQQTAGSDKEALLAKVNAYLNGQDGSKIVVFEEPRFTAMQLANWFRADNYFQVESDINAEYLTQMKVVKLLYFAYGRYLARTGNKLFSSPIIAMPYGPVVAEIHDSFDGQREIVFEGMDAQVFDDFSAIQRDHEISDLLMEILTDFGDYTASGLSRITHRAGSPWSRTESYGVINPTVIETTFVKGIEQ</sequence>
<dbReference type="SUPFAM" id="SSF47413">
    <property type="entry name" value="lambda repressor-like DNA-binding domains"/>
    <property type="match status" value="1"/>
</dbReference>
<accession>A0A4Z0RJY0</accession>
<name>A0A4Z0RJY0_WEICO</name>
<reference evidence="3" key="1">
    <citation type="submission" date="2020-02" db="EMBL/GenBank/DDBJ databases">
        <authorList>
            <person name="Fontana A."/>
            <person name="Patrone V."/>
            <person name="Morelli L."/>
        </authorList>
    </citation>
    <scope>NUCLEOTIDE SEQUENCE</scope>
    <source>
        <strain evidence="2">CCUG 30943</strain>
        <strain evidence="3">CCUG 43002</strain>
    </source>
</reference>
<dbReference type="CDD" id="cd00093">
    <property type="entry name" value="HTH_XRE"/>
    <property type="match status" value="1"/>
</dbReference>
<protein>
    <submittedName>
        <fullName evidence="3">DUF4065 domain-containing protein</fullName>
    </submittedName>
</protein>
<dbReference type="EMBL" id="JAAOCP010000009">
    <property type="protein sequence ID" value="MBJ7639374.1"/>
    <property type="molecule type" value="Genomic_DNA"/>
</dbReference>
<reference evidence="3 4" key="2">
    <citation type="journal article" date="2021" name="Int. J. Food Microbiol.">
        <title>Safety demonstration of a microbial species for use in the food chain: Weissella confusa.</title>
        <authorList>
            <person name="Bourdichon F."/>
            <person name="Patrone V."/>
            <person name="Fontana A."/>
            <person name="Milani G."/>
            <person name="Morelli L."/>
        </authorList>
    </citation>
    <scope>NUCLEOTIDE SEQUENCE [LARGE SCALE GENOMIC DNA]</scope>
    <source>
        <strain evidence="2">CCUG 30943</strain>
        <strain evidence="3 4">CCUG 43002</strain>
    </source>
</reference>
<dbReference type="InterPro" id="IPR001387">
    <property type="entry name" value="Cro/C1-type_HTH"/>
</dbReference>
<dbReference type="NCBIfam" id="TIGR03830">
    <property type="entry name" value="CxxCG_CxxCG_HTH"/>
    <property type="match status" value="1"/>
</dbReference>
<organism evidence="3 4">
    <name type="scientific">Weissella confusa</name>
    <name type="common">Lactobacillus confusus</name>
    <dbReference type="NCBI Taxonomy" id="1583"/>
    <lineage>
        <taxon>Bacteria</taxon>
        <taxon>Bacillati</taxon>
        <taxon>Bacillota</taxon>
        <taxon>Bacilli</taxon>
        <taxon>Lactobacillales</taxon>
        <taxon>Lactobacillaceae</taxon>
        <taxon>Weissella</taxon>
    </lineage>
</organism>
<dbReference type="PROSITE" id="PS50943">
    <property type="entry name" value="HTH_CROC1"/>
    <property type="match status" value="1"/>
</dbReference>
<dbReference type="GO" id="GO:0003677">
    <property type="term" value="F:DNA binding"/>
    <property type="evidence" value="ECO:0007669"/>
    <property type="project" value="InterPro"/>
</dbReference>
<comment type="caution">
    <text evidence="3">The sequence shown here is derived from an EMBL/GenBank/DDBJ whole genome shotgun (WGS) entry which is preliminary data.</text>
</comment>